<dbReference type="EMBL" id="JAFBDZ010000007">
    <property type="protein sequence ID" value="MBM7588126.1"/>
    <property type="molecule type" value="Genomic_DNA"/>
</dbReference>
<organism evidence="2 3">
    <name type="scientific">Rossellomorea pakistanensis</name>
    <dbReference type="NCBI Taxonomy" id="992288"/>
    <lineage>
        <taxon>Bacteria</taxon>
        <taxon>Bacillati</taxon>
        <taxon>Bacillota</taxon>
        <taxon>Bacilli</taxon>
        <taxon>Bacillales</taxon>
        <taxon>Bacillaceae</taxon>
        <taxon>Rossellomorea</taxon>
    </lineage>
</organism>
<protein>
    <submittedName>
        <fullName evidence="2">Heme-degrading monooxygenase HmoA</fullName>
    </submittedName>
</protein>
<comment type="caution">
    <text evidence="2">The sequence shown here is derived from an EMBL/GenBank/DDBJ whole genome shotgun (WGS) entry which is preliminary data.</text>
</comment>
<evidence type="ECO:0000259" key="1">
    <source>
        <dbReference type="Pfam" id="PF16291"/>
    </source>
</evidence>
<proteinExistence type="predicted"/>
<sequence length="205" mass="23975">MLIKWVKCQVDFDKQALFSEAQKEWKALRNVDGFIGQVGGWDEKNPVEAGILAFWENEDSYQRFMKYIHDGIFYKSNQRSTYRKISVRVYEKLSDMGIGRDSLMKSLSEGTLLRISEIERRQSYFEQIQNEVWNKGMGNSPGMLSGVFCKRDHQYLVASFWQNSSLHQRYVDIKLPSLLNILGVKDFFESISGNFIKLEKSWTVI</sequence>
<dbReference type="RefSeq" id="WP_205175574.1">
    <property type="nucleotide sequence ID" value="NZ_JAFBDZ010000007.1"/>
</dbReference>
<gene>
    <name evidence="2" type="ORF">JOC86_004701</name>
</gene>
<reference evidence="2 3" key="1">
    <citation type="submission" date="2021-01" db="EMBL/GenBank/DDBJ databases">
        <title>Genomic Encyclopedia of Type Strains, Phase IV (KMG-IV): sequencing the most valuable type-strain genomes for metagenomic binning, comparative biology and taxonomic classification.</title>
        <authorList>
            <person name="Goeker M."/>
        </authorList>
    </citation>
    <scope>NUCLEOTIDE SEQUENCE [LARGE SCALE GENOMIC DNA]</scope>
    <source>
        <strain evidence="2 3">DSM 24834</strain>
    </source>
</reference>
<evidence type="ECO:0000313" key="3">
    <source>
        <dbReference type="Proteomes" id="UP001646157"/>
    </source>
</evidence>
<dbReference type="InterPro" id="IPR011008">
    <property type="entry name" value="Dimeric_a/b-barrel"/>
</dbReference>
<dbReference type="SUPFAM" id="SSF54909">
    <property type="entry name" value="Dimeric alpha+beta barrel"/>
    <property type="match status" value="1"/>
</dbReference>
<accession>A0ABS2NJU7</accession>
<name>A0ABS2NJU7_9BACI</name>
<evidence type="ECO:0000313" key="2">
    <source>
        <dbReference type="EMBL" id="MBM7588126.1"/>
    </source>
</evidence>
<dbReference type="InterPro" id="IPR032555">
    <property type="entry name" value="DUF4937"/>
</dbReference>
<keyword evidence="2" id="KW-0560">Oxidoreductase</keyword>
<dbReference type="Proteomes" id="UP001646157">
    <property type="component" value="Unassembled WGS sequence"/>
</dbReference>
<dbReference type="Pfam" id="PF16291">
    <property type="entry name" value="DUF4937"/>
    <property type="match status" value="1"/>
</dbReference>
<keyword evidence="3" id="KW-1185">Reference proteome</keyword>
<keyword evidence="2" id="KW-0503">Monooxygenase</keyword>
<feature type="domain" description="DUF4937" evidence="1">
    <location>
        <begin position="2"/>
        <end position="90"/>
    </location>
</feature>
<dbReference type="GO" id="GO:0004497">
    <property type="term" value="F:monooxygenase activity"/>
    <property type="evidence" value="ECO:0007669"/>
    <property type="project" value="UniProtKB-KW"/>
</dbReference>